<evidence type="ECO:0000313" key="2">
    <source>
        <dbReference type="EMBL" id="HGH60995.1"/>
    </source>
</evidence>
<comment type="caution">
    <text evidence="2">The sequence shown here is derived from an EMBL/GenBank/DDBJ whole genome shotgun (WGS) entry which is preliminary data.</text>
</comment>
<feature type="chain" id="PRO_5028079277" evidence="1">
    <location>
        <begin position="24"/>
        <end position="88"/>
    </location>
</feature>
<dbReference type="AlphaFoldDB" id="A0A7C4EXB5"/>
<organism evidence="2">
    <name type="scientific">Desulfomonile tiedjei</name>
    <dbReference type="NCBI Taxonomy" id="2358"/>
    <lineage>
        <taxon>Bacteria</taxon>
        <taxon>Pseudomonadati</taxon>
        <taxon>Thermodesulfobacteriota</taxon>
        <taxon>Desulfomonilia</taxon>
        <taxon>Desulfomonilales</taxon>
        <taxon>Desulfomonilaceae</taxon>
        <taxon>Desulfomonile</taxon>
    </lineage>
</organism>
<dbReference type="PROSITE" id="PS51257">
    <property type="entry name" value="PROKAR_LIPOPROTEIN"/>
    <property type="match status" value="1"/>
</dbReference>
<evidence type="ECO:0000256" key="1">
    <source>
        <dbReference type="SAM" id="SignalP"/>
    </source>
</evidence>
<reference evidence="2" key="1">
    <citation type="journal article" date="2020" name="mSystems">
        <title>Genome- and Community-Level Interaction Insights into Carbon Utilization and Element Cycling Functions of Hydrothermarchaeota in Hydrothermal Sediment.</title>
        <authorList>
            <person name="Zhou Z."/>
            <person name="Liu Y."/>
            <person name="Xu W."/>
            <person name="Pan J."/>
            <person name="Luo Z.H."/>
            <person name="Li M."/>
        </authorList>
    </citation>
    <scope>NUCLEOTIDE SEQUENCE [LARGE SCALE GENOMIC DNA]</scope>
    <source>
        <strain evidence="2">SpSt-769</strain>
    </source>
</reference>
<gene>
    <name evidence="2" type="ORF">ENV54_06820</name>
</gene>
<accession>A0A7C4EXB5</accession>
<protein>
    <submittedName>
        <fullName evidence="2">Uncharacterized protein</fullName>
    </submittedName>
</protein>
<name>A0A7C4EXB5_9BACT</name>
<sequence>MRLTAKAFVAFVVMVLACGQALASGYEQPPPPRPQISQSAAQTRADASLLAAIKEATFADRCVSYLDQAAVFVKDLLNQFGLGAHTNK</sequence>
<dbReference type="EMBL" id="DTGT01000210">
    <property type="protein sequence ID" value="HGH60995.1"/>
    <property type="molecule type" value="Genomic_DNA"/>
</dbReference>
<keyword evidence="1" id="KW-0732">Signal</keyword>
<proteinExistence type="predicted"/>
<feature type="signal peptide" evidence="1">
    <location>
        <begin position="1"/>
        <end position="23"/>
    </location>
</feature>